<evidence type="ECO:0000259" key="3">
    <source>
        <dbReference type="Pfam" id="PF12850"/>
    </source>
</evidence>
<gene>
    <name evidence="4" type="ORF">Aargi30884_09150</name>
</gene>
<dbReference type="RefSeq" id="WP_115715218.1">
    <property type="nucleotide sequence ID" value="NZ_AP019695.1"/>
</dbReference>
<protein>
    <recommendedName>
        <fullName evidence="2">Phosphoesterase</fullName>
        <ecNumber evidence="2">3.1.4.-</ecNumber>
    </recommendedName>
</protein>
<feature type="domain" description="Calcineurin-like phosphoesterase" evidence="3">
    <location>
        <begin position="1"/>
        <end position="142"/>
    </location>
</feature>
<dbReference type="EMBL" id="AP019695">
    <property type="protein sequence ID" value="BBK22012.1"/>
    <property type="molecule type" value="Genomic_DNA"/>
</dbReference>
<comment type="cofactor">
    <cofactor evidence="2">
        <name>a divalent metal cation</name>
        <dbReference type="ChEBI" id="CHEBI:60240"/>
    </cofactor>
</comment>
<evidence type="ECO:0000313" key="5">
    <source>
        <dbReference type="Proteomes" id="UP000464754"/>
    </source>
</evidence>
<proteinExistence type="inferred from homology"/>
<dbReference type="Gene3D" id="3.60.21.10">
    <property type="match status" value="1"/>
</dbReference>
<keyword evidence="5" id="KW-1185">Reference proteome</keyword>
<accession>A0A6N4TIS8</accession>
<evidence type="ECO:0000256" key="2">
    <source>
        <dbReference type="RuleBase" id="RU362039"/>
    </source>
</evidence>
<dbReference type="GO" id="GO:0016787">
    <property type="term" value="F:hydrolase activity"/>
    <property type="evidence" value="ECO:0007669"/>
    <property type="project" value="UniProtKB-UniRule"/>
</dbReference>
<dbReference type="SUPFAM" id="SSF56300">
    <property type="entry name" value="Metallo-dependent phosphatases"/>
    <property type="match status" value="1"/>
</dbReference>
<reference evidence="5" key="1">
    <citation type="submission" date="2019-05" db="EMBL/GenBank/DDBJ databases">
        <title>Complete genome sequencing of Absiella argi strain JCM 30884.</title>
        <authorList>
            <person name="Sakamoto M."/>
            <person name="Murakami T."/>
            <person name="Mori H."/>
        </authorList>
    </citation>
    <scope>NUCLEOTIDE SEQUENCE [LARGE SCALE GENOMIC DNA]</scope>
    <source>
        <strain evidence="5">JCM 30884</strain>
    </source>
</reference>
<evidence type="ECO:0000256" key="1">
    <source>
        <dbReference type="ARBA" id="ARBA00008950"/>
    </source>
</evidence>
<name>A0A6N4TIS8_9FIRM</name>
<sequence length="160" mass="18582">MKLVVVSDSHGKADILEEIVLKHPDAAAYLHCGDIDAPQEYYPEYTIVRGNNDLFYDYPDYRILEVGKHRIYMAHSHSFSYLHRLEQMAKTARENRCDIFCYGHTHVAKDETIDGVRLINPGSLWRSRDGRAPSYAILTLNEENVDVEFIFLPQKKSKFF</sequence>
<dbReference type="InterPro" id="IPR024654">
    <property type="entry name" value="Calcineurin-like_PHP_lpxH"/>
</dbReference>
<dbReference type="Proteomes" id="UP000464754">
    <property type="component" value="Chromosome"/>
</dbReference>
<dbReference type="Pfam" id="PF12850">
    <property type="entry name" value="Metallophos_2"/>
    <property type="match status" value="1"/>
</dbReference>
<evidence type="ECO:0000313" key="4">
    <source>
        <dbReference type="EMBL" id="BBK22012.1"/>
    </source>
</evidence>
<dbReference type="PANTHER" id="PTHR11124">
    <property type="entry name" value="VACUOLAR SORTING PROTEIN VPS29"/>
    <property type="match status" value="1"/>
</dbReference>
<dbReference type="AlphaFoldDB" id="A0A6N4TIS8"/>
<dbReference type="InterPro" id="IPR000979">
    <property type="entry name" value="Phosphodiesterase_MJ0936/Vps29"/>
</dbReference>
<dbReference type="EC" id="3.1.4.-" evidence="2"/>
<organism evidence="4 5">
    <name type="scientific">Amedibacterium intestinale</name>
    <dbReference type="NCBI Taxonomy" id="2583452"/>
    <lineage>
        <taxon>Bacteria</taxon>
        <taxon>Bacillati</taxon>
        <taxon>Bacillota</taxon>
        <taxon>Erysipelotrichia</taxon>
        <taxon>Erysipelotrichales</taxon>
        <taxon>Erysipelotrichaceae</taxon>
        <taxon>Amedibacterium</taxon>
    </lineage>
</organism>
<dbReference type="NCBIfam" id="TIGR00040">
    <property type="entry name" value="yfcE"/>
    <property type="match status" value="1"/>
</dbReference>
<comment type="similarity">
    <text evidence="1 2">Belongs to the metallophosphoesterase superfamily. YfcE family.</text>
</comment>
<dbReference type="KEGG" id="aarg:Aargi30884_09150"/>
<dbReference type="InterPro" id="IPR029052">
    <property type="entry name" value="Metallo-depent_PP-like"/>
</dbReference>
<keyword evidence="2" id="KW-0479">Metal-binding</keyword>
<dbReference type="GO" id="GO:0046872">
    <property type="term" value="F:metal ion binding"/>
    <property type="evidence" value="ECO:0007669"/>
    <property type="project" value="UniProtKB-KW"/>
</dbReference>